<accession>I3TDX3</accession>
<evidence type="ECO:0000313" key="3">
    <source>
        <dbReference type="EMBL" id="AFK50961.1"/>
    </source>
</evidence>
<dbReference type="CDD" id="cd07361">
    <property type="entry name" value="MEMO_like"/>
    <property type="match status" value="1"/>
</dbReference>
<dbReference type="STRING" id="1184251.TCELL_0536"/>
<protein>
    <recommendedName>
        <fullName evidence="2">MEMO1 family protein TCELL_0536</fullName>
    </recommendedName>
</protein>
<dbReference type="NCBIfam" id="TIGR04336">
    <property type="entry name" value="AmmeMemoSam_B"/>
    <property type="match status" value="1"/>
</dbReference>
<dbReference type="EMBL" id="CP003531">
    <property type="protein sequence ID" value="AFK50961.1"/>
    <property type="molecule type" value="Genomic_DNA"/>
</dbReference>
<sequence length="290" mass="31603">MVLMSKRYPAVAGFFYPASRKELVVSIEQSFTHKLGPGKKPVVAASRNKSVVGFVVPHAGYMYSGPVAAHAYLELASAGVPETVVILGTNHTGYGALVSVYPGGTWVTPLGEVRVDSELAKKLVEFSGFAELDEEAHIEEHSVEVQVPFIQYMYEDRVKILPVVIGLHTVDVARDLALSLKKAVSELGRDVVVLASSDFNHYEPQHVTVAKDMEAINYILRGDSEGFYRAITEKNISVCGPGGIMTLIEYTKLYEKYTPRITLLKHATSGDVTGDYSAVVGYASVKFEVA</sequence>
<dbReference type="InterPro" id="IPR002737">
    <property type="entry name" value="MEMO1_fam"/>
</dbReference>
<dbReference type="AlphaFoldDB" id="I3TDX3"/>
<proteinExistence type="inferred from homology"/>
<keyword evidence="4" id="KW-1185">Reference proteome</keyword>
<evidence type="ECO:0000256" key="1">
    <source>
        <dbReference type="ARBA" id="ARBA00006315"/>
    </source>
</evidence>
<name>I3TDX3_THEC1</name>
<dbReference type="PANTHER" id="PTHR11060:SF0">
    <property type="entry name" value="PROTEIN MEMO1"/>
    <property type="match status" value="1"/>
</dbReference>
<dbReference type="HOGENOM" id="CLU_038085_2_0_2"/>
<dbReference type="Proteomes" id="UP000005270">
    <property type="component" value="Chromosome"/>
</dbReference>
<dbReference type="KEGG" id="thg:TCELL_0536"/>
<dbReference type="eggNOG" id="arCOG01728">
    <property type="taxonomic scope" value="Archaea"/>
</dbReference>
<organism evidence="3 4">
    <name type="scientific">Thermogladius calderae (strain DSM 22663 / VKM B-2946 / 1633)</name>
    <dbReference type="NCBI Taxonomy" id="1184251"/>
    <lineage>
        <taxon>Archaea</taxon>
        <taxon>Thermoproteota</taxon>
        <taxon>Thermoprotei</taxon>
        <taxon>Desulfurococcales</taxon>
        <taxon>Desulfurococcaceae</taxon>
        <taxon>Thermogladius</taxon>
    </lineage>
</organism>
<evidence type="ECO:0000256" key="2">
    <source>
        <dbReference type="HAMAP-Rule" id="MF_00055"/>
    </source>
</evidence>
<dbReference type="FunCoup" id="I3TDX3">
    <property type="interactions" value="35"/>
</dbReference>
<dbReference type="HAMAP" id="MF_00055">
    <property type="entry name" value="MEMO1"/>
    <property type="match status" value="1"/>
</dbReference>
<dbReference type="PANTHER" id="PTHR11060">
    <property type="entry name" value="PROTEIN MEMO1"/>
    <property type="match status" value="1"/>
</dbReference>
<dbReference type="Gene3D" id="3.40.830.10">
    <property type="entry name" value="LigB-like"/>
    <property type="match status" value="1"/>
</dbReference>
<evidence type="ECO:0000313" key="4">
    <source>
        <dbReference type="Proteomes" id="UP000005270"/>
    </source>
</evidence>
<comment type="similarity">
    <text evidence="1 2">Belongs to the MEMO1 family.</text>
</comment>
<dbReference type="Pfam" id="PF01875">
    <property type="entry name" value="Memo"/>
    <property type="match status" value="1"/>
</dbReference>
<dbReference type="NCBIfam" id="NF001987">
    <property type="entry name" value="PRK00782.1"/>
    <property type="match status" value="1"/>
</dbReference>
<reference evidence="3 4" key="1">
    <citation type="journal article" date="2012" name="J. Bacteriol.">
        <title>Complete genome sequence of the hyperthermophilic cellulolytic Crenarchaeon 'Thermogladius cellulolyticus' 1633.</title>
        <authorList>
            <person name="Mardanov A.V."/>
            <person name="Kochetkova T.V."/>
            <person name="Beletsky A.V."/>
            <person name="Bonch-Osmolovskaya E.A."/>
            <person name="Ravin N.V."/>
            <person name="Skryabin K.G."/>
        </authorList>
    </citation>
    <scope>NUCLEOTIDE SEQUENCE [LARGE SCALE GENOMIC DNA]</scope>
    <source>
        <strain evidence="4">DSM 22663 / VKM B-2946 / 1633</strain>
    </source>
</reference>
<gene>
    <name evidence="3" type="ordered locus">TCELL_0536</name>
</gene>
<dbReference type="InParanoid" id="I3TDX3"/>
<dbReference type="SUPFAM" id="SSF53213">
    <property type="entry name" value="LigB-like"/>
    <property type="match status" value="1"/>
</dbReference>